<protein>
    <submittedName>
        <fullName evidence="2">T5orf172 domain-containing protein</fullName>
    </submittedName>
</protein>
<evidence type="ECO:0000313" key="2">
    <source>
        <dbReference type="EMBL" id="TDO24935.1"/>
    </source>
</evidence>
<comment type="caution">
    <text evidence="2">The sequence shown here is derived from an EMBL/GenBank/DDBJ whole genome shotgun (WGS) entry which is preliminary data.</text>
</comment>
<evidence type="ECO:0000313" key="3">
    <source>
        <dbReference type="Proteomes" id="UP000295499"/>
    </source>
</evidence>
<proteinExistence type="predicted"/>
<feature type="domain" description="Bacteriophage T5 Orf172 DNA-binding" evidence="1">
    <location>
        <begin position="88"/>
        <end position="185"/>
    </location>
</feature>
<dbReference type="AlphaFoldDB" id="A0A4R6ISR2"/>
<dbReference type="RefSeq" id="WP_133553346.1">
    <property type="nucleotide sequence ID" value="NZ_SNWM01000001.1"/>
</dbReference>
<evidence type="ECO:0000259" key="1">
    <source>
        <dbReference type="Pfam" id="PF10544"/>
    </source>
</evidence>
<dbReference type="Pfam" id="PF10544">
    <property type="entry name" value="T5orf172"/>
    <property type="match status" value="1"/>
</dbReference>
<dbReference type="EMBL" id="SNWM01000001">
    <property type="protein sequence ID" value="TDO24935.1"/>
    <property type="molecule type" value="Genomic_DNA"/>
</dbReference>
<gene>
    <name evidence="2" type="ORF">CLV32_1230</name>
</gene>
<accession>A0A4R6ISR2</accession>
<reference evidence="2 3" key="1">
    <citation type="submission" date="2019-03" db="EMBL/GenBank/DDBJ databases">
        <title>Genomic Encyclopedia of Archaeal and Bacterial Type Strains, Phase II (KMG-II): from individual species to whole genera.</title>
        <authorList>
            <person name="Goeker M."/>
        </authorList>
    </citation>
    <scope>NUCLEOTIDE SEQUENCE [LARGE SCALE GENOMIC DNA]</scope>
    <source>
        <strain evidence="2 3">DSM 19034</strain>
    </source>
</reference>
<sequence length="223" mass="24837">MTIDNPLTKEQEDFIKKHKIAKDLLFDAQGNVLSDELKAEMSENNKVVAYNASGYSEDESFNFQTIGGDWLQADPSKLAIALRENITGYIYLAGSRKGGLIKVGSANDKHNSIKGLNLPASRSAGFDDWELLFDVKSTAMGKLERLVQGELNEFKAAYPHEKIAKTQNAAEVYRCSYDKARAAIATFETDEAFGLMQFNEKKHLISGYQFRNLKAQRGTPVEA</sequence>
<dbReference type="Proteomes" id="UP000295499">
    <property type="component" value="Unassembled WGS sequence"/>
</dbReference>
<name>A0A4R6ISR2_9SPHI</name>
<dbReference type="OrthoDB" id="752354at2"/>
<keyword evidence="3" id="KW-1185">Reference proteome</keyword>
<organism evidence="2 3">
    <name type="scientific">Pedobacter duraquae</name>
    <dbReference type="NCBI Taxonomy" id="425511"/>
    <lineage>
        <taxon>Bacteria</taxon>
        <taxon>Pseudomonadati</taxon>
        <taxon>Bacteroidota</taxon>
        <taxon>Sphingobacteriia</taxon>
        <taxon>Sphingobacteriales</taxon>
        <taxon>Sphingobacteriaceae</taxon>
        <taxon>Pedobacter</taxon>
    </lineage>
</organism>
<dbReference type="InterPro" id="IPR018306">
    <property type="entry name" value="Phage_T5_Orf172_DNA-bd"/>
</dbReference>